<keyword evidence="2" id="KW-1185">Reference proteome</keyword>
<evidence type="ECO:0000313" key="1">
    <source>
        <dbReference type="EMBL" id="MBB3900111.1"/>
    </source>
</evidence>
<comment type="caution">
    <text evidence="1">The sequence shown here is derived from an EMBL/GenBank/DDBJ whole genome shotgun (WGS) entry which is preliminary data.</text>
</comment>
<dbReference type="Proteomes" id="UP000553193">
    <property type="component" value="Unassembled WGS sequence"/>
</dbReference>
<reference evidence="1 2" key="1">
    <citation type="submission" date="2020-08" db="EMBL/GenBank/DDBJ databases">
        <title>Genomic Encyclopedia of Type Strains, Phase IV (KMG-IV): sequencing the most valuable type-strain genomes for metagenomic binning, comparative biology and taxonomic classification.</title>
        <authorList>
            <person name="Goeker M."/>
        </authorList>
    </citation>
    <scope>NUCLEOTIDE SEQUENCE [LARGE SCALE GENOMIC DNA]</scope>
    <source>
        <strain evidence="1 2">DSM 19979</strain>
    </source>
</reference>
<name>A0A840AG98_9PROT</name>
<organism evidence="1 2">
    <name type="scientific">Roseococcus suduntuyensis</name>
    <dbReference type="NCBI Taxonomy" id="455361"/>
    <lineage>
        <taxon>Bacteria</taxon>
        <taxon>Pseudomonadati</taxon>
        <taxon>Pseudomonadota</taxon>
        <taxon>Alphaproteobacteria</taxon>
        <taxon>Acetobacterales</taxon>
        <taxon>Roseomonadaceae</taxon>
        <taxon>Roseococcus</taxon>
    </lineage>
</organism>
<dbReference type="AlphaFoldDB" id="A0A840AG98"/>
<sequence>MKVYRSENGENRLLGRAEIPDDGRPVFEVHLFGAASTITDQFTIGTVSVTGPGRSEIRVERAVLLAPFQRPEILPGWEPLAS</sequence>
<dbReference type="EMBL" id="JACIDJ010000008">
    <property type="protein sequence ID" value="MBB3900111.1"/>
    <property type="molecule type" value="Genomic_DNA"/>
</dbReference>
<proteinExistence type="predicted"/>
<gene>
    <name evidence="1" type="ORF">GGQ83_003581</name>
</gene>
<accession>A0A840AG98</accession>
<evidence type="ECO:0000313" key="2">
    <source>
        <dbReference type="Proteomes" id="UP000553193"/>
    </source>
</evidence>
<protein>
    <submittedName>
        <fullName evidence="1">Uncharacterized protein</fullName>
    </submittedName>
</protein>
<dbReference type="RefSeq" id="WP_184386343.1">
    <property type="nucleotide sequence ID" value="NZ_JACIDJ010000008.1"/>
</dbReference>